<dbReference type="SUPFAM" id="SSF55383">
    <property type="entry name" value="Copper amine oxidase, domain N"/>
    <property type="match status" value="1"/>
</dbReference>
<dbReference type="InterPro" id="IPR015943">
    <property type="entry name" value="WD40/YVTN_repeat-like_dom_sf"/>
</dbReference>
<dbReference type="SUPFAM" id="SSF50998">
    <property type="entry name" value="Quinoprotein alcohol dehydrogenase-like"/>
    <property type="match status" value="1"/>
</dbReference>
<dbReference type="RefSeq" id="WP_379930950.1">
    <property type="nucleotide sequence ID" value="NZ_JBHUMM010000043.1"/>
</dbReference>
<evidence type="ECO:0000313" key="3">
    <source>
        <dbReference type="EMBL" id="MFD2673383.1"/>
    </source>
</evidence>
<name>A0ABW5RE71_9BACL</name>
<dbReference type="SMART" id="SM00564">
    <property type="entry name" value="PQQ"/>
    <property type="match status" value="4"/>
</dbReference>
<dbReference type="PANTHER" id="PTHR34512">
    <property type="entry name" value="CELL SURFACE PROTEIN"/>
    <property type="match status" value="1"/>
</dbReference>
<evidence type="ECO:0000313" key="4">
    <source>
        <dbReference type="Proteomes" id="UP001597497"/>
    </source>
</evidence>
<protein>
    <submittedName>
        <fullName evidence="3">Stalk domain-containing protein</fullName>
    </submittedName>
</protein>
<dbReference type="InterPro" id="IPR018391">
    <property type="entry name" value="PQQ_b-propeller_rpt"/>
</dbReference>
<feature type="domain" description="Pyrrolo-quinoline quinone repeat" evidence="2">
    <location>
        <begin position="118"/>
        <end position="341"/>
    </location>
</feature>
<accession>A0ABW5RE71</accession>
<comment type="caution">
    <text evidence="3">The sequence shown here is derived from an EMBL/GenBank/DDBJ whole genome shotgun (WGS) entry which is preliminary data.</text>
</comment>
<dbReference type="Gene3D" id="2.130.10.10">
    <property type="entry name" value="YVTN repeat-like/Quinoprotein amine dehydrogenase"/>
    <property type="match status" value="1"/>
</dbReference>
<keyword evidence="4" id="KW-1185">Reference proteome</keyword>
<evidence type="ECO:0000259" key="2">
    <source>
        <dbReference type="Pfam" id="PF13360"/>
    </source>
</evidence>
<evidence type="ECO:0000259" key="1">
    <source>
        <dbReference type="Pfam" id="PF07833"/>
    </source>
</evidence>
<gene>
    <name evidence="3" type="ORF">ACFSUC_17570</name>
</gene>
<feature type="domain" description="Copper amine oxidase-like N-terminal" evidence="1">
    <location>
        <begin position="498"/>
        <end position="603"/>
    </location>
</feature>
<dbReference type="InterPro" id="IPR011047">
    <property type="entry name" value="Quinoprotein_ADH-like_sf"/>
</dbReference>
<proteinExistence type="predicted"/>
<dbReference type="InterPro" id="IPR036582">
    <property type="entry name" value="Mao_N_sf"/>
</dbReference>
<dbReference type="InterPro" id="IPR002372">
    <property type="entry name" value="PQQ_rpt_dom"/>
</dbReference>
<dbReference type="Pfam" id="PF07833">
    <property type="entry name" value="Cu_amine_oxidN1"/>
    <property type="match status" value="1"/>
</dbReference>
<dbReference type="EMBL" id="JBHUMM010000043">
    <property type="protein sequence ID" value="MFD2673383.1"/>
    <property type="molecule type" value="Genomic_DNA"/>
</dbReference>
<sequence>MNRLLQRDKLREKTGMEMTGLEKRGTSVMNSSKNKRQRNLHLAAICVMVLSIAGTAAGSTQIAHGDNSTYAPYVTPAYAQQTAVQKPVWSVDIDHNMERSGTQYMTAGDGKVFYLHKDKLVAVKADTGQAVWTFGSGMLAVMTMDASNSTLYAASSQLTQQGQKQQTLYALHATNGKVKWKISGLTDLREVIVDEQMVFAGTANGLIAYDEKSGKPLWSHTEPYANYAYGISVQSDVVLQHYVVSGAITHGMLAAFDRSSGTLLWSERYLESTLAVDGDHIYVRKENLMIDESDVVYIEKRHIRSGKVERSFEYASNKAEDQMGERADQVVIDGEWLWIARGDQIFRYHRDADPARTEPVVHSLGAANAHPGMIAGPYADRIFYSSGSELASYFRSKQLYTSYQVDNPISRLELINNGVYVGQTDGAFKIFDVQTGKTLLHAQTNARLFADILIEGNSVLVQAERKLLAFTNPAQAAKSIEPVNTQPSVVKAEANLIIDGVKKTFSPQPVFVHNRLFVPFRSLFTAVGAKVDYEAVNKTVHASYQDKKLSFRTGAATVQMGEDVIGLSQPTFLYNNTTYLPLRDISELLGAEVKWDGSTRTVQVITQP</sequence>
<dbReference type="Pfam" id="PF13360">
    <property type="entry name" value="PQQ_2"/>
    <property type="match status" value="1"/>
</dbReference>
<reference evidence="4" key="1">
    <citation type="journal article" date="2019" name="Int. J. Syst. Evol. Microbiol.">
        <title>The Global Catalogue of Microorganisms (GCM) 10K type strain sequencing project: providing services to taxonomists for standard genome sequencing and annotation.</title>
        <authorList>
            <consortium name="The Broad Institute Genomics Platform"/>
            <consortium name="The Broad Institute Genome Sequencing Center for Infectious Disease"/>
            <person name="Wu L."/>
            <person name="Ma J."/>
        </authorList>
    </citation>
    <scope>NUCLEOTIDE SEQUENCE [LARGE SCALE GENOMIC DNA]</scope>
    <source>
        <strain evidence="4">KCTC 33676</strain>
    </source>
</reference>
<dbReference type="Proteomes" id="UP001597497">
    <property type="component" value="Unassembled WGS sequence"/>
</dbReference>
<dbReference type="Gene3D" id="3.30.457.10">
    <property type="entry name" value="Copper amine oxidase-like, N-terminal domain"/>
    <property type="match status" value="1"/>
</dbReference>
<dbReference type="PANTHER" id="PTHR34512:SF30">
    <property type="entry name" value="OUTER MEMBRANE PROTEIN ASSEMBLY FACTOR BAMB"/>
    <property type="match status" value="1"/>
</dbReference>
<organism evidence="3 4">
    <name type="scientific">Marinicrinis sediminis</name>
    <dbReference type="NCBI Taxonomy" id="1652465"/>
    <lineage>
        <taxon>Bacteria</taxon>
        <taxon>Bacillati</taxon>
        <taxon>Bacillota</taxon>
        <taxon>Bacilli</taxon>
        <taxon>Bacillales</taxon>
        <taxon>Paenibacillaceae</taxon>
    </lineage>
</organism>
<dbReference type="InterPro" id="IPR012854">
    <property type="entry name" value="Cu_amine_oxidase-like_N"/>
</dbReference>